<feature type="compositionally biased region" description="Basic and acidic residues" evidence="1">
    <location>
        <begin position="656"/>
        <end position="669"/>
    </location>
</feature>
<name>A0A9C6X1G7_FRAOC</name>
<feature type="region of interest" description="Disordered" evidence="1">
    <location>
        <begin position="616"/>
        <end position="798"/>
    </location>
</feature>
<feature type="region of interest" description="Disordered" evidence="1">
    <location>
        <begin position="393"/>
        <end position="601"/>
    </location>
</feature>
<proteinExistence type="predicted"/>
<feature type="region of interest" description="Disordered" evidence="1">
    <location>
        <begin position="305"/>
        <end position="379"/>
    </location>
</feature>
<gene>
    <name evidence="3" type="primary">LOC127750269</name>
</gene>
<evidence type="ECO:0000256" key="1">
    <source>
        <dbReference type="SAM" id="MobiDB-lite"/>
    </source>
</evidence>
<feature type="region of interest" description="Disordered" evidence="1">
    <location>
        <begin position="206"/>
        <end position="272"/>
    </location>
</feature>
<protein>
    <submittedName>
        <fullName evidence="3">Nucleolar and coiled-body phosphoprotein 1-like</fullName>
    </submittedName>
</protein>
<feature type="region of interest" description="Disordered" evidence="1">
    <location>
        <begin position="1"/>
        <end position="57"/>
    </location>
</feature>
<evidence type="ECO:0000313" key="3">
    <source>
        <dbReference type="RefSeq" id="XP_052127397.1"/>
    </source>
</evidence>
<feature type="compositionally biased region" description="Low complexity" evidence="1">
    <location>
        <begin position="629"/>
        <end position="646"/>
    </location>
</feature>
<reference evidence="3" key="1">
    <citation type="submission" date="2025-08" db="UniProtKB">
        <authorList>
            <consortium name="RefSeq"/>
        </authorList>
    </citation>
    <scope>IDENTIFICATION</scope>
    <source>
        <tissue evidence="3">Whole organism</tissue>
    </source>
</reference>
<sequence>MTHPPEQLNGGKGLSKGKRSWGDRLKLGLARGAPPEGPGPGGGGAHRGVLASPPALPPGVPPANGAYLMHEYRNRYGSVSGGSALSKSMKYAETWLYGTVSARPVSARPSAFGLHRGHGDAPQAVIAVVMCSCPEFLAGTTRSKKTASACKKCGGTRRPMPTTVGTVRGYGTVSQPARVRPSLLELTGNPMLTQDPYDLMRRSRMSVDNGQPAPQKTHHHKARAKSSSPPRRRRVRSPSPPKTPKPPPPAPVILHPRLSDTALRTSSRDVGDWAVDEEDDDLRGMRKSILECDVNPYDLISKYLKNGHNGTTRVPRALCSDGGESSDNLSDNALEDLPRPGMTTFGKGPQSPQPQQQPQLQQSPTKATPPSAISKKPLFQKDDLSRLGAKFNHLRQTLSPDSKTKPSAVANKKTDFKIGNGSAKPTKAAPSEAGVTISGQRIRIFNGAPGGGLDADGDYVSDDALDDNLAQFEPKTDPAAGGDSDVPMATSSSEEETPPTVEAPASPRIPRVASPKRPPRRSKQLVSQEAPEAGSPSALQLRRQRSQSLVSPVTVPEIAIKSILKKSAGGDLLSGGESVASSSPRTSPAPSSAEGSISSGTSQFYLPTFKEFKEQQKKKKQVQFRVSDDAAAAAPESPSAACTESSVTPEASSPPAEHERLRDDGRDDPTPTETVDVSRVSSPEMTTSTDDELTRETATDSGGDSSSSVSTAGSGGSGRPRTSTLRRSHSERMAAPPRRPAGPGTAARAQQPGDMFNDTMRLRLRAARPSSRAVFSDDSSGAEDGLSPRRGASARRQF</sequence>
<dbReference type="KEGG" id="foc:127750269"/>
<dbReference type="GeneID" id="127750269"/>
<feature type="compositionally biased region" description="Low complexity" evidence="1">
    <location>
        <begin position="349"/>
        <end position="364"/>
    </location>
</feature>
<feature type="compositionally biased region" description="Low complexity" evidence="1">
    <location>
        <begin position="578"/>
        <end position="601"/>
    </location>
</feature>
<evidence type="ECO:0000313" key="2">
    <source>
        <dbReference type="Proteomes" id="UP000504606"/>
    </source>
</evidence>
<feature type="compositionally biased region" description="Low complexity" evidence="1">
    <location>
        <begin position="741"/>
        <end position="753"/>
    </location>
</feature>
<accession>A0A9C6X1G7</accession>
<dbReference type="Proteomes" id="UP000504606">
    <property type="component" value="Unplaced"/>
</dbReference>
<feature type="compositionally biased region" description="Polar residues" evidence="1">
    <location>
        <begin position="671"/>
        <end position="688"/>
    </location>
</feature>
<dbReference type="RefSeq" id="XP_052127397.1">
    <property type="nucleotide sequence ID" value="XM_052271437.1"/>
</dbReference>
<feature type="compositionally biased region" description="Pro residues" evidence="1">
    <location>
        <begin position="238"/>
        <end position="251"/>
    </location>
</feature>
<organism evidence="2 3">
    <name type="scientific">Frankliniella occidentalis</name>
    <name type="common">Western flower thrips</name>
    <name type="synonym">Euthrips occidentalis</name>
    <dbReference type="NCBI Taxonomy" id="133901"/>
    <lineage>
        <taxon>Eukaryota</taxon>
        <taxon>Metazoa</taxon>
        <taxon>Ecdysozoa</taxon>
        <taxon>Arthropoda</taxon>
        <taxon>Hexapoda</taxon>
        <taxon>Insecta</taxon>
        <taxon>Pterygota</taxon>
        <taxon>Neoptera</taxon>
        <taxon>Paraneoptera</taxon>
        <taxon>Thysanoptera</taxon>
        <taxon>Terebrantia</taxon>
        <taxon>Thripoidea</taxon>
        <taxon>Thripidae</taxon>
        <taxon>Frankliniella</taxon>
    </lineage>
</organism>
<feature type="compositionally biased region" description="Basic residues" evidence="1">
    <location>
        <begin position="216"/>
        <end position="236"/>
    </location>
</feature>
<dbReference type="AlphaFoldDB" id="A0A9C6X1G7"/>
<feature type="compositionally biased region" description="Acidic residues" evidence="1">
    <location>
        <begin position="455"/>
        <end position="466"/>
    </location>
</feature>
<feature type="compositionally biased region" description="Low complexity" evidence="1">
    <location>
        <begin position="699"/>
        <end position="712"/>
    </location>
</feature>
<dbReference type="OrthoDB" id="6781543at2759"/>
<keyword evidence="2" id="KW-1185">Reference proteome</keyword>